<dbReference type="Proteomes" id="UP000198287">
    <property type="component" value="Unassembled WGS sequence"/>
</dbReference>
<accession>A0A226F3B3</accession>
<gene>
    <name evidence="2" type="ORF">Fcan01_04001</name>
</gene>
<dbReference type="OrthoDB" id="6355718at2759"/>
<comment type="caution">
    <text evidence="2">The sequence shown here is derived from an EMBL/GenBank/DDBJ whole genome shotgun (WGS) entry which is preliminary data.</text>
</comment>
<reference evidence="2 3" key="1">
    <citation type="submission" date="2015-12" db="EMBL/GenBank/DDBJ databases">
        <title>The genome of Folsomia candida.</title>
        <authorList>
            <person name="Faddeeva A."/>
            <person name="Derks M.F."/>
            <person name="Anvar Y."/>
            <person name="Smit S."/>
            <person name="Van Straalen N."/>
            <person name="Roelofs D."/>
        </authorList>
    </citation>
    <scope>NUCLEOTIDE SEQUENCE [LARGE SCALE GENOMIC DNA]</scope>
    <source>
        <strain evidence="2 3">VU population</strain>
        <tissue evidence="2">Whole body</tissue>
    </source>
</reference>
<dbReference type="InterPro" id="IPR005055">
    <property type="entry name" value="A10/PebIII"/>
</dbReference>
<evidence type="ECO:0000313" key="2">
    <source>
        <dbReference type="EMBL" id="OXA64273.1"/>
    </source>
</evidence>
<proteinExistence type="predicted"/>
<evidence type="ECO:0000256" key="1">
    <source>
        <dbReference type="SAM" id="SignalP"/>
    </source>
</evidence>
<dbReference type="InterPro" id="IPR036682">
    <property type="entry name" value="OS_D_A10/PebIII_sf"/>
</dbReference>
<evidence type="ECO:0000313" key="3">
    <source>
        <dbReference type="Proteomes" id="UP000198287"/>
    </source>
</evidence>
<dbReference type="EMBL" id="LNIX01000001">
    <property type="protein sequence ID" value="OXA64273.1"/>
    <property type="molecule type" value="Genomic_DNA"/>
</dbReference>
<dbReference type="PANTHER" id="PTHR11257:SF11">
    <property type="entry name" value="CHEMOSENSORY PROTEIN 17"/>
    <property type="match status" value="1"/>
</dbReference>
<dbReference type="Gene3D" id="1.10.2080.10">
    <property type="entry name" value="Insect odorant-binding protein A10/Ejaculatory bulb-specific protein 3"/>
    <property type="match status" value="1"/>
</dbReference>
<dbReference type="PANTHER" id="PTHR11257">
    <property type="entry name" value="CHEMOSENSORY PROTEIN-RELATED"/>
    <property type="match status" value="1"/>
</dbReference>
<protein>
    <submittedName>
        <fullName evidence="2">Ejaculatory bulb-specific protein 3</fullName>
    </submittedName>
</protein>
<dbReference type="SUPFAM" id="SSF100910">
    <property type="entry name" value="Chemosensory protein Csp2"/>
    <property type="match status" value="1"/>
</dbReference>
<dbReference type="Pfam" id="PF03392">
    <property type="entry name" value="OS-D"/>
    <property type="match status" value="1"/>
</dbReference>
<feature type="signal peptide" evidence="1">
    <location>
        <begin position="1"/>
        <end position="19"/>
    </location>
</feature>
<name>A0A226F3B3_FOLCA</name>
<organism evidence="2 3">
    <name type="scientific">Folsomia candida</name>
    <name type="common">Springtail</name>
    <dbReference type="NCBI Taxonomy" id="158441"/>
    <lineage>
        <taxon>Eukaryota</taxon>
        <taxon>Metazoa</taxon>
        <taxon>Ecdysozoa</taxon>
        <taxon>Arthropoda</taxon>
        <taxon>Hexapoda</taxon>
        <taxon>Collembola</taxon>
        <taxon>Entomobryomorpha</taxon>
        <taxon>Isotomoidea</taxon>
        <taxon>Isotomidae</taxon>
        <taxon>Proisotominae</taxon>
        <taxon>Folsomia</taxon>
    </lineage>
</organism>
<feature type="chain" id="PRO_5012013923" evidence="1">
    <location>
        <begin position="20"/>
        <end position="193"/>
    </location>
</feature>
<sequence>MTPVALLVLSACIIGAVNARPQSAEASASGRAIPGLPREFQNVNIENYLRNAKAVQFQLKCVIYDGPCDTIGKYLKRNIATWLRTQCENCNDEQKAHAGKLINFFQTNYPKEWDDAVAKFGKGSFTDEEIARFEVDLGVKIIRDPNAPTAAPGSKPDHNKLADLAKEGIAVLKSTKEPLILKKDSTTEIVPTA</sequence>
<keyword evidence="3" id="KW-1185">Reference proteome</keyword>
<keyword evidence="1" id="KW-0732">Signal</keyword>
<dbReference type="AlphaFoldDB" id="A0A226F3B3"/>